<sequence>MKKIFLKNKLKFIYTHSENTITSFTIGLNAGAIVEDGNEVGLAHVVEHMVFKGTKNRSEAEINNQCDKIFGFHNAMTNYPYVVYYGTCLSEDFEKGLEIYSDILLNPTFKEEHFKEEISVICEELKEWSDDTSQFCEDKVLFNGFTHRRIKDLIIGNEDVIKSFTINDVKGFYDKYYIPNNCTISVVSSLCFEDVYKIIDRYFSQWEEEKYENNEIVYEENTCGTFVEEKNDINSCKIQYIFPIHNLNQREITLLRIFNSFFCEGTSSILYDEIRTKRGLVYDISSKLKNENGIKLYTIILGTSKENVNTSIEIINNEIEKVKVLDGYFTEEKIKNIIKSLKLKRILGLEKSISLSFNICIFDIMYGDYNILFNEYDIEDITENEILKVANKVLKNPTIQIIKSK</sequence>
<dbReference type="InterPro" id="IPR011249">
    <property type="entry name" value="Metalloenz_LuxS/M16"/>
</dbReference>
<dbReference type="InterPro" id="IPR050361">
    <property type="entry name" value="MPP/UQCRC_Complex"/>
</dbReference>
<evidence type="ECO:0000256" key="2">
    <source>
        <dbReference type="RuleBase" id="RU004447"/>
    </source>
</evidence>
<dbReference type="OrthoDB" id="9811314at2"/>
<dbReference type="Pfam" id="PF05193">
    <property type="entry name" value="Peptidase_M16_C"/>
    <property type="match status" value="1"/>
</dbReference>
<protein>
    <submittedName>
        <fullName evidence="5">Peptidase M16 inactive domain protein</fullName>
    </submittedName>
</protein>
<dbReference type="PROSITE" id="PS00143">
    <property type="entry name" value="INSULINASE"/>
    <property type="match status" value="1"/>
</dbReference>
<evidence type="ECO:0000259" key="4">
    <source>
        <dbReference type="Pfam" id="PF05193"/>
    </source>
</evidence>
<gene>
    <name evidence="5" type="ORF">U732_1433</name>
</gene>
<dbReference type="GO" id="GO:0006508">
    <property type="term" value="P:proteolysis"/>
    <property type="evidence" value="ECO:0007669"/>
    <property type="project" value="InterPro"/>
</dbReference>
<dbReference type="STRING" id="29341.RSJ17_13055"/>
<organism evidence="5 6">
    <name type="scientific">Clostridium argentinense CDC 2741</name>
    <dbReference type="NCBI Taxonomy" id="1418104"/>
    <lineage>
        <taxon>Bacteria</taxon>
        <taxon>Bacillati</taxon>
        <taxon>Bacillota</taxon>
        <taxon>Clostridia</taxon>
        <taxon>Eubacteriales</taxon>
        <taxon>Clostridiaceae</taxon>
        <taxon>Clostridium</taxon>
    </lineage>
</organism>
<feature type="domain" description="Peptidase M16 N-terminal" evidence="3">
    <location>
        <begin position="17"/>
        <end position="151"/>
    </location>
</feature>
<evidence type="ECO:0000313" key="5">
    <source>
        <dbReference type="EMBL" id="KIE46969.1"/>
    </source>
</evidence>
<reference evidence="5 6" key="1">
    <citation type="journal article" date="2015" name="Infect. Genet. Evol.">
        <title>Genomic sequences of six botulinum neurotoxin-producing strains representing three clostridial species illustrate the mobility and diversity of botulinum neurotoxin genes.</title>
        <authorList>
            <person name="Smith T.J."/>
            <person name="Hill K.K."/>
            <person name="Xie G."/>
            <person name="Foley B.T."/>
            <person name="Williamson C.H."/>
            <person name="Foster J.T."/>
            <person name="Johnson S.L."/>
            <person name="Chertkov O."/>
            <person name="Teshima H."/>
            <person name="Gibbons H.S."/>
            <person name="Johnsky L.A."/>
            <person name="Karavis M.A."/>
            <person name="Smith L.A."/>
        </authorList>
    </citation>
    <scope>NUCLEOTIDE SEQUENCE [LARGE SCALE GENOMIC DNA]</scope>
    <source>
        <strain evidence="5 6">CDC 2741</strain>
    </source>
</reference>
<comment type="caution">
    <text evidence="5">The sequence shown here is derived from an EMBL/GenBank/DDBJ whole genome shotgun (WGS) entry which is preliminary data.</text>
</comment>
<keyword evidence="6" id="KW-1185">Reference proteome</keyword>
<dbReference type="Gene3D" id="3.30.830.10">
    <property type="entry name" value="Metalloenzyme, LuxS/M16 peptidase-like"/>
    <property type="match status" value="2"/>
</dbReference>
<dbReference type="EMBL" id="AYSO01000015">
    <property type="protein sequence ID" value="KIE46969.1"/>
    <property type="molecule type" value="Genomic_DNA"/>
</dbReference>
<dbReference type="SUPFAM" id="SSF63411">
    <property type="entry name" value="LuxS/MPP-like metallohydrolase"/>
    <property type="match status" value="2"/>
</dbReference>
<comment type="similarity">
    <text evidence="1 2">Belongs to the peptidase M16 family.</text>
</comment>
<dbReference type="AlphaFoldDB" id="A0A0C1U2A0"/>
<dbReference type="Pfam" id="PF00675">
    <property type="entry name" value="Peptidase_M16"/>
    <property type="match status" value="1"/>
</dbReference>
<dbReference type="GO" id="GO:0004222">
    <property type="term" value="F:metalloendopeptidase activity"/>
    <property type="evidence" value="ECO:0007669"/>
    <property type="project" value="InterPro"/>
</dbReference>
<dbReference type="InterPro" id="IPR011765">
    <property type="entry name" value="Pept_M16_N"/>
</dbReference>
<dbReference type="InterPro" id="IPR001431">
    <property type="entry name" value="Pept_M16_Zn_BS"/>
</dbReference>
<dbReference type="PANTHER" id="PTHR11851:SF49">
    <property type="entry name" value="MITOCHONDRIAL-PROCESSING PEPTIDASE SUBUNIT ALPHA"/>
    <property type="match status" value="1"/>
</dbReference>
<evidence type="ECO:0000313" key="6">
    <source>
        <dbReference type="Proteomes" id="UP000031366"/>
    </source>
</evidence>
<dbReference type="Proteomes" id="UP000031366">
    <property type="component" value="Unassembled WGS sequence"/>
</dbReference>
<dbReference type="RefSeq" id="WP_039632421.1">
    <property type="nucleotide sequence ID" value="NZ_AYSO01000015.1"/>
</dbReference>
<name>A0A0C1U2A0_9CLOT</name>
<proteinExistence type="inferred from homology"/>
<evidence type="ECO:0000256" key="1">
    <source>
        <dbReference type="ARBA" id="ARBA00007261"/>
    </source>
</evidence>
<accession>A0A0C1U2A0</accession>
<evidence type="ECO:0000259" key="3">
    <source>
        <dbReference type="Pfam" id="PF00675"/>
    </source>
</evidence>
<feature type="domain" description="Peptidase M16 C-terminal" evidence="4">
    <location>
        <begin position="163"/>
        <end position="341"/>
    </location>
</feature>
<dbReference type="GO" id="GO:0046872">
    <property type="term" value="F:metal ion binding"/>
    <property type="evidence" value="ECO:0007669"/>
    <property type="project" value="InterPro"/>
</dbReference>
<dbReference type="PANTHER" id="PTHR11851">
    <property type="entry name" value="METALLOPROTEASE"/>
    <property type="match status" value="1"/>
</dbReference>
<dbReference type="InterPro" id="IPR007863">
    <property type="entry name" value="Peptidase_M16_C"/>
</dbReference>